<dbReference type="Proteomes" id="UP000271889">
    <property type="component" value="Unassembled WGS sequence"/>
</dbReference>
<dbReference type="InterPro" id="IPR015894">
    <property type="entry name" value="Guanylate-bd_N"/>
</dbReference>
<evidence type="ECO:0000256" key="4">
    <source>
        <dbReference type="PROSITE-ProRule" id="PRU01052"/>
    </source>
</evidence>
<dbReference type="Gene3D" id="3.40.50.300">
    <property type="entry name" value="P-loop containing nucleotide triphosphate hydrolases"/>
    <property type="match status" value="1"/>
</dbReference>
<protein>
    <recommendedName>
        <fullName evidence="5">GB1/RHD3-type G domain-containing protein</fullName>
    </recommendedName>
</protein>
<dbReference type="GO" id="GO:0005525">
    <property type="term" value="F:GTP binding"/>
    <property type="evidence" value="ECO:0007669"/>
    <property type="project" value="UniProtKB-KW"/>
</dbReference>
<dbReference type="SUPFAM" id="SSF48340">
    <property type="entry name" value="Interferon-induced guanylate-binding protein 1 (GBP1), C-terminal domain"/>
    <property type="match status" value="1"/>
</dbReference>
<dbReference type="PROSITE" id="PS51715">
    <property type="entry name" value="G_GB1_RHD3"/>
    <property type="match status" value="1"/>
</dbReference>
<evidence type="ECO:0000313" key="6">
    <source>
        <dbReference type="EMBL" id="VDK70446.1"/>
    </source>
</evidence>
<dbReference type="AlphaFoldDB" id="A0A3P6S7N9"/>
<evidence type="ECO:0000256" key="3">
    <source>
        <dbReference type="ARBA" id="ARBA00023134"/>
    </source>
</evidence>
<dbReference type="InterPro" id="IPR027417">
    <property type="entry name" value="P-loop_NTPase"/>
</dbReference>
<dbReference type="PANTHER" id="PTHR10751">
    <property type="entry name" value="GUANYLATE BINDING PROTEIN"/>
    <property type="match status" value="1"/>
</dbReference>
<reference evidence="6 7" key="1">
    <citation type="submission" date="2018-11" db="EMBL/GenBank/DDBJ databases">
        <authorList>
            <consortium name="Pathogen Informatics"/>
        </authorList>
    </citation>
    <scope>NUCLEOTIDE SEQUENCE [LARGE SCALE GENOMIC DNA]</scope>
</reference>
<keyword evidence="7" id="KW-1185">Reference proteome</keyword>
<dbReference type="Pfam" id="PF02263">
    <property type="entry name" value="GBP"/>
    <property type="match status" value="1"/>
</dbReference>
<feature type="domain" description="GB1/RHD3-type G" evidence="5">
    <location>
        <begin position="1"/>
        <end position="91"/>
    </location>
</feature>
<dbReference type="EMBL" id="UYRV01021899">
    <property type="protein sequence ID" value="VDK70446.1"/>
    <property type="molecule type" value="Genomic_DNA"/>
</dbReference>
<proteinExistence type="inferred from homology"/>
<accession>A0A3P6S7N9</accession>
<evidence type="ECO:0000256" key="2">
    <source>
        <dbReference type="ARBA" id="ARBA00022801"/>
    </source>
</evidence>
<evidence type="ECO:0000256" key="1">
    <source>
        <dbReference type="ARBA" id="ARBA00022741"/>
    </source>
</evidence>
<evidence type="ECO:0000313" key="7">
    <source>
        <dbReference type="Proteomes" id="UP000271889"/>
    </source>
</evidence>
<comment type="similarity">
    <text evidence="4">Belongs to the TRAFAC class dynamin-like GTPase superfamily. GB1/RHD3 GTPase family.</text>
</comment>
<keyword evidence="1" id="KW-0547">Nucleotide-binding</keyword>
<sequence length="139" mass="16139">MEERLQVSAKQHPELQQLRQHIRSCFENISCFLMPYPGIKVATNPSFNGSLAGKNYSKVMLLDHQQTFPDIDPKFQEQLRIMVPALLDSKSLSMKEINGHKVTCRELVEYFKSYMKIFQGQDLPEPKSMLMVRSFPVFI</sequence>
<keyword evidence="3" id="KW-0342">GTP-binding</keyword>
<organism evidence="6 7">
    <name type="scientific">Cylicostephanus goldi</name>
    <name type="common">Nematode worm</name>
    <dbReference type="NCBI Taxonomy" id="71465"/>
    <lineage>
        <taxon>Eukaryota</taxon>
        <taxon>Metazoa</taxon>
        <taxon>Ecdysozoa</taxon>
        <taxon>Nematoda</taxon>
        <taxon>Chromadorea</taxon>
        <taxon>Rhabditida</taxon>
        <taxon>Rhabditina</taxon>
        <taxon>Rhabditomorpha</taxon>
        <taxon>Strongyloidea</taxon>
        <taxon>Strongylidae</taxon>
        <taxon>Cylicostephanus</taxon>
    </lineage>
</organism>
<name>A0A3P6S7N9_CYLGO</name>
<gene>
    <name evidence="6" type="ORF">CGOC_LOCUS6621</name>
</gene>
<dbReference type="OrthoDB" id="7788754at2759"/>
<evidence type="ECO:0000259" key="5">
    <source>
        <dbReference type="PROSITE" id="PS51715"/>
    </source>
</evidence>
<dbReference type="GO" id="GO:0003924">
    <property type="term" value="F:GTPase activity"/>
    <property type="evidence" value="ECO:0007669"/>
    <property type="project" value="InterPro"/>
</dbReference>
<dbReference type="InterPro" id="IPR030386">
    <property type="entry name" value="G_GB1_RHD3_dom"/>
</dbReference>
<dbReference type="InterPro" id="IPR036543">
    <property type="entry name" value="Guanylate-bd_C_sf"/>
</dbReference>
<keyword evidence="2" id="KW-0378">Hydrolase</keyword>